<dbReference type="InterPro" id="IPR034660">
    <property type="entry name" value="DinB/YfiT-like"/>
</dbReference>
<protein>
    <submittedName>
        <fullName evidence="2">DinB family protein</fullName>
    </submittedName>
</protein>
<dbReference type="AlphaFoldDB" id="A0A537LUM9"/>
<accession>A0A537LUM9</accession>
<feature type="domain" description="DinB-like" evidence="1">
    <location>
        <begin position="101"/>
        <end position="165"/>
    </location>
</feature>
<evidence type="ECO:0000313" key="2">
    <source>
        <dbReference type="EMBL" id="TMJ11711.1"/>
    </source>
</evidence>
<sequence>MVVLPGQPPIPGFNARALSAAIGVGGKAPEQRLGTVMESFDRVLAALLGVMAQLGNADLTLKMPNRERKLGELVHDVFYKALTWVPEDGRVARRDAVGQHQDATRYPDVASLRRYGEAARAVLRERFAPQRGDADRLVETPDGSMTLTDAVVWLANHSAHHLRQIYWVMEHDLGVRPDDPLDLTTLPGITLQEHLW</sequence>
<gene>
    <name evidence="2" type="ORF">E6H02_06650</name>
</gene>
<dbReference type="Gene3D" id="1.20.120.450">
    <property type="entry name" value="dinb family like domain"/>
    <property type="match status" value="1"/>
</dbReference>
<dbReference type="EMBL" id="VBAM01000213">
    <property type="protein sequence ID" value="TMJ11711.1"/>
    <property type="molecule type" value="Genomic_DNA"/>
</dbReference>
<proteinExistence type="predicted"/>
<reference evidence="2 3" key="1">
    <citation type="journal article" date="2019" name="Nat. Microbiol.">
        <title>Mediterranean grassland soil C-N compound turnover is dependent on rainfall and depth, and is mediated by genomically divergent microorganisms.</title>
        <authorList>
            <person name="Diamond S."/>
            <person name="Andeer P.F."/>
            <person name="Li Z."/>
            <person name="Crits-Christoph A."/>
            <person name="Burstein D."/>
            <person name="Anantharaman K."/>
            <person name="Lane K.R."/>
            <person name="Thomas B.C."/>
            <person name="Pan C."/>
            <person name="Northen T.R."/>
            <person name="Banfield J.F."/>
        </authorList>
    </citation>
    <scope>NUCLEOTIDE SEQUENCE [LARGE SCALE GENOMIC DNA]</scope>
    <source>
        <strain evidence="2">NP_5</strain>
    </source>
</reference>
<evidence type="ECO:0000313" key="3">
    <source>
        <dbReference type="Proteomes" id="UP000320393"/>
    </source>
</evidence>
<dbReference type="Pfam" id="PF12867">
    <property type="entry name" value="DinB_2"/>
    <property type="match status" value="1"/>
</dbReference>
<dbReference type="Proteomes" id="UP000320393">
    <property type="component" value="Unassembled WGS sequence"/>
</dbReference>
<name>A0A537LUM9_9BACT</name>
<evidence type="ECO:0000259" key="1">
    <source>
        <dbReference type="Pfam" id="PF12867"/>
    </source>
</evidence>
<dbReference type="SUPFAM" id="SSF109854">
    <property type="entry name" value="DinB/YfiT-like putative metalloenzymes"/>
    <property type="match status" value="1"/>
</dbReference>
<comment type="caution">
    <text evidence="2">The sequence shown here is derived from an EMBL/GenBank/DDBJ whole genome shotgun (WGS) entry which is preliminary data.</text>
</comment>
<organism evidence="2 3">
    <name type="scientific">Candidatus Segetimicrobium genomatis</name>
    <dbReference type="NCBI Taxonomy" id="2569760"/>
    <lineage>
        <taxon>Bacteria</taxon>
        <taxon>Bacillati</taxon>
        <taxon>Candidatus Sysuimicrobiota</taxon>
        <taxon>Candidatus Sysuimicrobiia</taxon>
        <taxon>Candidatus Sysuimicrobiales</taxon>
        <taxon>Candidatus Segetimicrobiaceae</taxon>
        <taxon>Candidatus Segetimicrobium</taxon>
    </lineage>
</organism>
<dbReference type="InterPro" id="IPR024775">
    <property type="entry name" value="DinB-like"/>
</dbReference>